<feature type="transmembrane region" description="Helical" evidence="2">
    <location>
        <begin position="296"/>
        <end position="316"/>
    </location>
</feature>
<feature type="chain" id="PRO_5009519050" description="Conjugal transfer protein TrbL" evidence="3">
    <location>
        <begin position="23"/>
        <end position="434"/>
    </location>
</feature>
<feature type="transmembrane region" description="Helical" evidence="2">
    <location>
        <begin position="364"/>
        <end position="386"/>
    </location>
</feature>
<organism evidence="4 5">
    <name type="scientific">Candidatus Daviesbacteria bacterium RIFCSPHIGHO2_02_FULL_36_13</name>
    <dbReference type="NCBI Taxonomy" id="1797768"/>
    <lineage>
        <taxon>Bacteria</taxon>
        <taxon>Candidatus Daviesiibacteriota</taxon>
    </lineage>
</organism>
<feature type="transmembrane region" description="Helical" evidence="2">
    <location>
        <begin position="172"/>
        <end position="196"/>
    </location>
</feature>
<sequence length="434" mass="46652">MKFIASLFLISITFFFPSAVFAATTNSDVNNFTNQTLNTLLVFATLAATFFLVKGGYGYITSANNPDSLDHAKLTIRNALIGLALVIGAAVISSLLQNAFNTPTSSTTQTQIQLTNIEPAEPSDGLTQVLLDAVAGFLQNISQSAVKPLTDAIITFLTTTPSILSNSVIFQYWAIILAIADSLFLFVIVALGFHFMSATTFGFEEIEFKHLLPRIGLAFLGANMSIFLADWLVLLCNTLVKALLNVTGGLENAWIINTAIDPASIGLGGMALITLIFIILFVILSIVLLLFYITRLITIALGAVLAPLICLLWAIPKFADTAEVAFKSYLVAIFSVFVHIVIIQLASAFLTIPGQTGTNSLISILIGIGLLTTLLKTSSIMMQFIFYNTGKMVIRKVGGQIMNVISASSREASMKKKLASPDKETQAGRKMVAA</sequence>
<evidence type="ECO:0000256" key="2">
    <source>
        <dbReference type="SAM" id="Phobius"/>
    </source>
</evidence>
<comment type="caution">
    <text evidence="4">The sequence shown here is derived from an EMBL/GenBank/DDBJ whole genome shotgun (WGS) entry which is preliminary data.</text>
</comment>
<keyword evidence="3" id="KW-0732">Signal</keyword>
<name>A0A1F5JW17_9BACT</name>
<keyword evidence="2" id="KW-0812">Transmembrane</keyword>
<dbReference type="Pfam" id="PF19597">
    <property type="entry name" value="TrbL_4"/>
    <property type="match status" value="1"/>
</dbReference>
<evidence type="ECO:0000313" key="4">
    <source>
        <dbReference type="EMBL" id="OGE32829.1"/>
    </source>
</evidence>
<feature type="transmembrane region" description="Helical" evidence="2">
    <location>
        <begin position="74"/>
        <end position="96"/>
    </location>
</feature>
<feature type="transmembrane region" description="Helical" evidence="2">
    <location>
        <begin position="32"/>
        <end position="53"/>
    </location>
</feature>
<feature type="transmembrane region" description="Helical" evidence="2">
    <location>
        <begin position="217"/>
        <end position="244"/>
    </location>
</feature>
<keyword evidence="2" id="KW-0472">Membrane</keyword>
<protein>
    <recommendedName>
        <fullName evidence="6">Conjugal transfer protein TrbL</fullName>
    </recommendedName>
</protein>
<gene>
    <name evidence="4" type="ORF">A3C59_04370</name>
</gene>
<feature type="signal peptide" evidence="3">
    <location>
        <begin position="1"/>
        <end position="22"/>
    </location>
</feature>
<evidence type="ECO:0008006" key="6">
    <source>
        <dbReference type="Google" id="ProtNLM"/>
    </source>
</evidence>
<accession>A0A1F5JW17</accession>
<keyword evidence="2" id="KW-1133">Transmembrane helix</keyword>
<evidence type="ECO:0000256" key="1">
    <source>
        <dbReference type="SAM" id="MobiDB-lite"/>
    </source>
</evidence>
<reference evidence="4 5" key="1">
    <citation type="journal article" date="2016" name="Nat. Commun.">
        <title>Thousands of microbial genomes shed light on interconnected biogeochemical processes in an aquifer system.</title>
        <authorList>
            <person name="Anantharaman K."/>
            <person name="Brown C.T."/>
            <person name="Hug L.A."/>
            <person name="Sharon I."/>
            <person name="Castelle C.J."/>
            <person name="Probst A.J."/>
            <person name="Thomas B.C."/>
            <person name="Singh A."/>
            <person name="Wilkins M.J."/>
            <person name="Karaoz U."/>
            <person name="Brodie E.L."/>
            <person name="Williams K.H."/>
            <person name="Hubbard S.S."/>
            <person name="Banfield J.F."/>
        </authorList>
    </citation>
    <scope>NUCLEOTIDE SEQUENCE [LARGE SCALE GENOMIC DNA]</scope>
</reference>
<dbReference type="Proteomes" id="UP000176902">
    <property type="component" value="Unassembled WGS sequence"/>
</dbReference>
<proteinExistence type="predicted"/>
<dbReference type="EMBL" id="MFCV01000020">
    <property type="protein sequence ID" value="OGE32829.1"/>
    <property type="molecule type" value="Genomic_DNA"/>
</dbReference>
<dbReference type="STRING" id="1797768.A3C59_04370"/>
<feature type="transmembrane region" description="Helical" evidence="2">
    <location>
        <begin position="328"/>
        <end position="352"/>
    </location>
</feature>
<dbReference type="AlphaFoldDB" id="A0A1F5JW17"/>
<dbReference type="InterPro" id="IPR046084">
    <property type="entry name" value="TrbL_4"/>
</dbReference>
<feature type="transmembrane region" description="Helical" evidence="2">
    <location>
        <begin position="264"/>
        <end position="289"/>
    </location>
</feature>
<evidence type="ECO:0000313" key="5">
    <source>
        <dbReference type="Proteomes" id="UP000176902"/>
    </source>
</evidence>
<evidence type="ECO:0000256" key="3">
    <source>
        <dbReference type="SAM" id="SignalP"/>
    </source>
</evidence>
<feature type="region of interest" description="Disordered" evidence="1">
    <location>
        <begin position="415"/>
        <end position="434"/>
    </location>
</feature>